<evidence type="ECO:0000313" key="1">
    <source>
        <dbReference type="EMBL" id="KAI3767916.1"/>
    </source>
</evidence>
<protein>
    <submittedName>
        <fullName evidence="1">Uncharacterized protein</fullName>
    </submittedName>
</protein>
<reference evidence="2" key="1">
    <citation type="journal article" date="2022" name="Mol. Ecol. Resour.">
        <title>The genomes of chicory, endive, great burdock and yacon provide insights into Asteraceae palaeo-polyploidization history and plant inulin production.</title>
        <authorList>
            <person name="Fan W."/>
            <person name="Wang S."/>
            <person name="Wang H."/>
            <person name="Wang A."/>
            <person name="Jiang F."/>
            <person name="Liu H."/>
            <person name="Zhao H."/>
            <person name="Xu D."/>
            <person name="Zhang Y."/>
        </authorList>
    </citation>
    <scope>NUCLEOTIDE SEQUENCE [LARGE SCALE GENOMIC DNA]</scope>
    <source>
        <strain evidence="2">cv. Punajuju</strain>
    </source>
</reference>
<dbReference type="Proteomes" id="UP001055811">
    <property type="component" value="Linkage Group LG03"/>
</dbReference>
<dbReference type="EMBL" id="CM042011">
    <property type="protein sequence ID" value="KAI3767916.1"/>
    <property type="molecule type" value="Genomic_DNA"/>
</dbReference>
<comment type="caution">
    <text evidence="1">The sequence shown here is derived from an EMBL/GenBank/DDBJ whole genome shotgun (WGS) entry which is preliminary data.</text>
</comment>
<reference evidence="1 2" key="2">
    <citation type="journal article" date="2022" name="Mol. Ecol. Resour.">
        <title>The genomes of chicory, endive, great burdock and yacon provide insights into Asteraceae paleo-polyploidization history and plant inulin production.</title>
        <authorList>
            <person name="Fan W."/>
            <person name="Wang S."/>
            <person name="Wang H."/>
            <person name="Wang A."/>
            <person name="Jiang F."/>
            <person name="Liu H."/>
            <person name="Zhao H."/>
            <person name="Xu D."/>
            <person name="Zhang Y."/>
        </authorList>
    </citation>
    <scope>NUCLEOTIDE SEQUENCE [LARGE SCALE GENOMIC DNA]</scope>
    <source>
        <strain evidence="2">cv. Punajuju</strain>
        <tissue evidence="1">Leaves</tissue>
    </source>
</reference>
<proteinExistence type="predicted"/>
<evidence type="ECO:0000313" key="2">
    <source>
        <dbReference type="Proteomes" id="UP001055811"/>
    </source>
</evidence>
<name>A0ACB9FAC6_CICIN</name>
<sequence>MEEQRDGDARNKKSLKFSESHETTDADQGVKMIETTGGDIWFPVDRSQMLNLRRYENFPGNASDGSGEILQGLRTAEDVQMTNESFVVDDDDGGTETDQTASNSIGNGSLVDPSFQIQNFSSGEDDEKFPPSEPEMSFSLEDSDNQKFGGWGTFDASDVSENQEFGWDTNRLDYFRVSPFDVYGDDHLTGIASHGGGGGSRDPGVVVGSRPEHERASDTAVAGGDTMIGQSPVVTLKPILPPFEGHIAGGDTKIPRVPVGISANDCSETLVERWDQERSNGLGKRGQRLKVGPTLEQERGSTTSTGAGGGDRNREVPGGIFANNASDGGEAIEKRLKREGATVDKLVTLVVAMAVIMMVMVIVMVVLIYVMLKREV</sequence>
<organism evidence="1 2">
    <name type="scientific">Cichorium intybus</name>
    <name type="common">Chicory</name>
    <dbReference type="NCBI Taxonomy" id="13427"/>
    <lineage>
        <taxon>Eukaryota</taxon>
        <taxon>Viridiplantae</taxon>
        <taxon>Streptophyta</taxon>
        <taxon>Embryophyta</taxon>
        <taxon>Tracheophyta</taxon>
        <taxon>Spermatophyta</taxon>
        <taxon>Magnoliopsida</taxon>
        <taxon>eudicotyledons</taxon>
        <taxon>Gunneridae</taxon>
        <taxon>Pentapetalae</taxon>
        <taxon>asterids</taxon>
        <taxon>campanulids</taxon>
        <taxon>Asterales</taxon>
        <taxon>Asteraceae</taxon>
        <taxon>Cichorioideae</taxon>
        <taxon>Cichorieae</taxon>
        <taxon>Cichoriinae</taxon>
        <taxon>Cichorium</taxon>
    </lineage>
</organism>
<gene>
    <name evidence="1" type="ORF">L2E82_18345</name>
</gene>
<keyword evidence="2" id="KW-1185">Reference proteome</keyword>
<accession>A0ACB9FAC6</accession>